<dbReference type="OrthoDB" id="4500473at2759"/>
<reference evidence="2 3" key="1">
    <citation type="journal article" date="2017" name="Biotechnol. Biofuels">
        <title>Differential beta-glucosidase expression as a function of carbon source availability in Talaromyces amestolkiae: a genomic and proteomic approach.</title>
        <authorList>
            <person name="de Eugenio L.I."/>
            <person name="Mendez-Liter J.A."/>
            <person name="Nieto-Dominguez M."/>
            <person name="Alonso L."/>
            <person name="Gil-Munoz J."/>
            <person name="Barriuso J."/>
            <person name="Prieto A."/>
            <person name="Martinez M.J."/>
        </authorList>
    </citation>
    <scope>NUCLEOTIDE SEQUENCE [LARGE SCALE GENOMIC DNA]</scope>
    <source>
        <strain evidence="2 3">CIB</strain>
    </source>
</reference>
<dbReference type="GO" id="GO:0005524">
    <property type="term" value="F:ATP binding"/>
    <property type="evidence" value="ECO:0007669"/>
    <property type="project" value="InterPro"/>
</dbReference>
<evidence type="ECO:0000256" key="1">
    <source>
        <dbReference type="SAM" id="MobiDB-lite"/>
    </source>
</evidence>
<organism evidence="2 3">
    <name type="scientific">Talaromyces amestolkiae</name>
    <dbReference type="NCBI Taxonomy" id="1196081"/>
    <lineage>
        <taxon>Eukaryota</taxon>
        <taxon>Fungi</taxon>
        <taxon>Dikarya</taxon>
        <taxon>Ascomycota</taxon>
        <taxon>Pezizomycotina</taxon>
        <taxon>Eurotiomycetes</taxon>
        <taxon>Eurotiomycetidae</taxon>
        <taxon>Eurotiales</taxon>
        <taxon>Trichocomaceae</taxon>
        <taxon>Talaromyces</taxon>
        <taxon>Talaromyces sect. Talaromyces</taxon>
    </lineage>
</organism>
<dbReference type="PROSITE" id="PS00178">
    <property type="entry name" value="AA_TRNA_LIGASE_I"/>
    <property type="match status" value="1"/>
</dbReference>
<dbReference type="RefSeq" id="XP_040731760.1">
    <property type="nucleotide sequence ID" value="XM_040875492.1"/>
</dbReference>
<dbReference type="STRING" id="1196081.A0A364KUL8"/>
<feature type="region of interest" description="Disordered" evidence="1">
    <location>
        <begin position="1"/>
        <end position="27"/>
    </location>
</feature>
<proteinExistence type="predicted"/>
<comment type="caution">
    <text evidence="2">The sequence shown here is derived from an EMBL/GenBank/DDBJ whole genome shotgun (WGS) entry which is preliminary data.</text>
</comment>
<evidence type="ECO:0000313" key="3">
    <source>
        <dbReference type="Proteomes" id="UP000249363"/>
    </source>
</evidence>
<name>A0A364KUL8_TALAM</name>
<dbReference type="AlphaFoldDB" id="A0A364KUL8"/>
<evidence type="ECO:0000313" key="2">
    <source>
        <dbReference type="EMBL" id="RAO67244.1"/>
    </source>
</evidence>
<sequence>MKPTYHLPPNFSTPPPPAGPFHLGTMIKDFDRKEQMRPLNSGKDKDGKPKRIDINKDDIYLDHKGGFEATRSRLKSGEFGFWAKLIGVDGIGGEASISASRSETDTYKFDSVDTEFFYPSPNYISQCMGLSDVEDYIKGWEYKKPVYLVTGIKVAKGVSVRLEGAAKMEGKLVLGLNCCEIQAGPRAEAKVENKPVSAFTVSSDIVVGIQCLKIYHKTSWFGGGKQRREEVYTPSATFLDNDNREPQKEQLDNFIVADLEDYKNPFFVVQQKPTEERQEDEIWILPVESE</sequence>
<dbReference type="GeneID" id="63792472"/>
<dbReference type="GO" id="GO:0006418">
    <property type="term" value="P:tRNA aminoacylation for protein translation"/>
    <property type="evidence" value="ECO:0007669"/>
    <property type="project" value="InterPro"/>
</dbReference>
<dbReference type="Proteomes" id="UP000249363">
    <property type="component" value="Unassembled WGS sequence"/>
</dbReference>
<dbReference type="InterPro" id="IPR001412">
    <property type="entry name" value="aa-tRNA-synth_I_CS"/>
</dbReference>
<dbReference type="GO" id="GO:0004812">
    <property type="term" value="F:aminoacyl-tRNA ligase activity"/>
    <property type="evidence" value="ECO:0007669"/>
    <property type="project" value="InterPro"/>
</dbReference>
<protein>
    <submittedName>
        <fullName evidence="2">Uncharacterized protein</fullName>
    </submittedName>
</protein>
<accession>A0A364KUL8</accession>
<dbReference type="EMBL" id="MIKG01000005">
    <property type="protein sequence ID" value="RAO67244.1"/>
    <property type="molecule type" value="Genomic_DNA"/>
</dbReference>
<gene>
    <name evidence="2" type="ORF">BHQ10_003256</name>
</gene>
<keyword evidence="3" id="KW-1185">Reference proteome</keyword>